<dbReference type="AlphaFoldDB" id="A0A222G983"/>
<evidence type="ECO:0000256" key="1">
    <source>
        <dbReference type="SAM" id="MobiDB-lite"/>
    </source>
</evidence>
<keyword evidence="4" id="KW-1185">Reference proteome</keyword>
<protein>
    <submittedName>
        <fullName evidence="3">Uncharacterized protein</fullName>
    </submittedName>
</protein>
<evidence type="ECO:0000313" key="4">
    <source>
        <dbReference type="Proteomes" id="UP000202259"/>
    </source>
</evidence>
<feature type="signal peptide" evidence="2">
    <location>
        <begin position="1"/>
        <end position="28"/>
    </location>
</feature>
<accession>A0A222G983</accession>
<evidence type="ECO:0000256" key="2">
    <source>
        <dbReference type="SAM" id="SignalP"/>
    </source>
</evidence>
<keyword evidence="2" id="KW-0732">Signal</keyword>
<dbReference type="KEGG" id="cber:B5D82_10625"/>
<evidence type="ECO:0000313" key="3">
    <source>
        <dbReference type="EMBL" id="ASP48173.1"/>
    </source>
</evidence>
<feature type="chain" id="PRO_5013053055" evidence="2">
    <location>
        <begin position="29"/>
        <end position="168"/>
    </location>
</feature>
<reference evidence="3 4" key="1">
    <citation type="submission" date="2017-08" db="EMBL/GenBank/DDBJ databases">
        <title>Complete genome of Colwellia sp. NB097-1, a psychrophile bacterium ioslated from Bering Sea.</title>
        <authorList>
            <person name="Chen X."/>
        </authorList>
    </citation>
    <scope>NUCLEOTIDE SEQUENCE [LARGE SCALE GENOMIC DNA]</scope>
    <source>
        <strain evidence="3 4">NB097-1</strain>
    </source>
</reference>
<dbReference type="Proteomes" id="UP000202259">
    <property type="component" value="Chromosome"/>
</dbReference>
<feature type="compositionally biased region" description="Basic and acidic residues" evidence="1">
    <location>
        <begin position="32"/>
        <end position="46"/>
    </location>
</feature>
<name>A0A222G983_9GAMM</name>
<gene>
    <name evidence="3" type="ORF">B5D82_10625</name>
</gene>
<sequence length="168" mass="18421">MDNMMTYKKSLLSTLVITVLLSACGSSSSESETDKTTKADETKVENSQENSPEQAATELVATPVNSGDKITGHEMEDLKHKLKDEFSGWQRGRVQFLNLEGGFYGIITDSGKKLLPMNMAKEFAQNGAVVRIKGKVKNVMTIQQWGTPFTITEIELITPGTKGNNADM</sequence>
<proteinExistence type="predicted"/>
<organism evidence="3 4">
    <name type="scientific">Cognaticolwellia beringensis</name>
    <dbReference type="NCBI Taxonomy" id="1967665"/>
    <lineage>
        <taxon>Bacteria</taxon>
        <taxon>Pseudomonadati</taxon>
        <taxon>Pseudomonadota</taxon>
        <taxon>Gammaproteobacteria</taxon>
        <taxon>Alteromonadales</taxon>
        <taxon>Colwelliaceae</taxon>
        <taxon>Cognaticolwellia</taxon>
    </lineage>
</organism>
<feature type="region of interest" description="Disordered" evidence="1">
    <location>
        <begin position="26"/>
        <end position="73"/>
    </location>
</feature>
<dbReference type="EMBL" id="CP020465">
    <property type="protein sequence ID" value="ASP48173.1"/>
    <property type="molecule type" value="Genomic_DNA"/>
</dbReference>